<feature type="compositionally biased region" description="Basic residues" evidence="2">
    <location>
        <begin position="1"/>
        <end position="12"/>
    </location>
</feature>
<evidence type="ECO:0000256" key="2">
    <source>
        <dbReference type="SAM" id="MobiDB-lite"/>
    </source>
</evidence>
<name>B0DR86_LACBS</name>
<dbReference type="Proteomes" id="UP000001194">
    <property type="component" value="Unassembled WGS sequence"/>
</dbReference>
<dbReference type="GeneID" id="6082188"/>
<feature type="region of interest" description="Disordered" evidence="2">
    <location>
        <begin position="1"/>
        <end position="44"/>
    </location>
</feature>
<accession>B0DR86</accession>
<reference evidence="3 4" key="1">
    <citation type="journal article" date="2008" name="Nature">
        <title>The genome of Laccaria bicolor provides insights into mycorrhizal symbiosis.</title>
        <authorList>
            <person name="Martin F."/>
            <person name="Aerts A."/>
            <person name="Ahren D."/>
            <person name="Brun A."/>
            <person name="Danchin E.G.J."/>
            <person name="Duchaussoy F."/>
            <person name="Gibon J."/>
            <person name="Kohler A."/>
            <person name="Lindquist E."/>
            <person name="Pereda V."/>
            <person name="Salamov A."/>
            <person name="Shapiro H.J."/>
            <person name="Wuyts J."/>
            <person name="Blaudez D."/>
            <person name="Buee M."/>
            <person name="Brokstein P."/>
            <person name="Canbaeck B."/>
            <person name="Cohen D."/>
            <person name="Courty P.E."/>
            <person name="Coutinho P.M."/>
            <person name="Delaruelle C."/>
            <person name="Detter J.C."/>
            <person name="Deveau A."/>
            <person name="DiFazio S."/>
            <person name="Duplessis S."/>
            <person name="Fraissinet-Tachet L."/>
            <person name="Lucic E."/>
            <person name="Frey-Klett P."/>
            <person name="Fourrey C."/>
            <person name="Feussner I."/>
            <person name="Gay G."/>
            <person name="Grimwood J."/>
            <person name="Hoegger P.J."/>
            <person name="Jain P."/>
            <person name="Kilaru S."/>
            <person name="Labbe J."/>
            <person name="Lin Y.C."/>
            <person name="Legue V."/>
            <person name="Le Tacon F."/>
            <person name="Marmeisse R."/>
            <person name="Melayah D."/>
            <person name="Montanini B."/>
            <person name="Muratet M."/>
            <person name="Nehls U."/>
            <person name="Niculita-Hirzel H."/>
            <person name="Oudot-Le Secq M.P."/>
            <person name="Peter M."/>
            <person name="Quesneville H."/>
            <person name="Rajashekar B."/>
            <person name="Reich M."/>
            <person name="Rouhier N."/>
            <person name="Schmutz J."/>
            <person name="Yin T."/>
            <person name="Chalot M."/>
            <person name="Henrissat B."/>
            <person name="Kuees U."/>
            <person name="Lucas S."/>
            <person name="Van de Peer Y."/>
            <person name="Podila G.K."/>
            <person name="Polle A."/>
            <person name="Pukkila P.J."/>
            <person name="Richardson P.M."/>
            <person name="Rouze P."/>
            <person name="Sanders I.R."/>
            <person name="Stajich J.E."/>
            <person name="Tunlid A."/>
            <person name="Tuskan G."/>
            <person name="Grigoriev I.V."/>
        </authorList>
    </citation>
    <scope>NUCLEOTIDE SEQUENCE [LARGE SCALE GENOMIC DNA]</scope>
    <source>
        <strain evidence="4">S238N-H82 / ATCC MYA-4686</strain>
    </source>
</reference>
<dbReference type="RefSeq" id="XP_001886449.1">
    <property type="nucleotide sequence ID" value="XM_001886414.1"/>
</dbReference>
<keyword evidence="4" id="KW-1185">Reference proteome</keyword>
<keyword evidence="1" id="KW-0175">Coiled coil</keyword>
<protein>
    <submittedName>
        <fullName evidence="3">Predicted protein</fullName>
    </submittedName>
</protein>
<evidence type="ECO:0000313" key="3">
    <source>
        <dbReference type="EMBL" id="EDR02739.1"/>
    </source>
</evidence>
<feature type="region of interest" description="Disordered" evidence="2">
    <location>
        <begin position="119"/>
        <end position="157"/>
    </location>
</feature>
<dbReference type="AlphaFoldDB" id="B0DR86"/>
<evidence type="ECO:0000256" key="1">
    <source>
        <dbReference type="SAM" id="Coils"/>
    </source>
</evidence>
<dbReference type="HOGENOM" id="CLU_070367_0_0_1"/>
<dbReference type="InParanoid" id="B0DR86"/>
<feature type="coiled-coil region" evidence="1">
    <location>
        <begin position="262"/>
        <end position="317"/>
    </location>
</feature>
<dbReference type="OrthoDB" id="3060861at2759"/>
<feature type="compositionally biased region" description="Basic and acidic residues" evidence="2">
    <location>
        <begin position="30"/>
        <end position="44"/>
    </location>
</feature>
<dbReference type="EMBL" id="DS547128">
    <property type="protein sequence ID" value="EDR02739.1"/>
    <property type="molecule type" value="Genomic_DNA"/>
</dbReference>
<organism evidence="4">
    <name type="scientific">Laccaria bicolor (strain S238N-H82 / ATCC MYA-4686)</name>
    <name type="common">Bicoloured deceiver</name>
    <name type="synonym">Laccaria laccata var. bicolor</name>
    <dbReference type="NCBI Taxonomy" id="486041"/>
    <lineage>
        <taxon>Eukaryota</taxon>
        <taxon>Fungi</taxon>
        <taxon>Dikarya</taxon>
        <taxon>Basidiomycota</taxon>
        <taxon>Agaricomycotina</taxon>
        <taxon>Agaricomycetes</taxon>
        <taxon>Agaricomycetidae</taxon>
        <taxon>Agaricales</taxon>
        <taxon>Agaricineae</taxon>
        <taxon>Hydnangiaceae</taxon>
        <taxon>Laccaria</taxon>
    </lineage>
</organism>
<evidence type="ECO:0000313" key="4">
    <source>
        <dbReference type="Proteomes" id="UP000001194"/>
    </source>
</evidence>
<gene>
    <name evidence="3" type="ORF">LACBIDRAFT_307933</name>
</gene>
<feature type="compositionally biased region" description="Polar residues" evidence="2">
    <location>
        <begin position="126"/>
        <end position="146"/>
    </location>
</feature>
<sequence>MVRNPQKQKRSSPTRERSSRQTPLKKSPIKVREPQRCRKCPDRPLRSQCEHTVAGQTYLKSLESISNGAEHEDLGLPDVAPPTLPQPPQPEHVTFLTPPTAIHENPFLVSARMTQASLGTPRRHQALSSASMGPTTVSPQTATDAHSSPPCMAPKANSQAVEGAGQGFGSFLIHRTRELPELLEGQALSKRFNEQVKDIINRCERLAYASGAWIFFTAHYPTARRDFIHYSSPKLRKDAREDIERITNDFDTIFDSLMTSRRAEAYSRHAELRAKVQEKEESLKQKEAELNEKNAKLEQWEREAADLKERLRVAEGRFDGSIS</sequence>
<proteinExistence type="predicted"/>
<dbReference type="KEGG" id="lbc:LACBIDRAFT_307933"/>